<evidence type="ECO:0000256" key="4">
    <source>
        <dbReference type="ARBA" id="ARBA00022833"/>
    </source>
</evidence>
<dbReference type="InterPro" id="IPR055185">
    <property type="entry name" value="C2CH-4th_BIRD-IDD"/>
</dbReference>
<feature type="coiled-coil region" evidence="8">
    <location>
        <begin position="279"/>
        <end position="334"/>
    </location>
</feature>
<evidence type="ECO:0000256" key="1">
    <source>
        <dbReference type="ARBA" id="ARBA00022723"/>
    </source>
</evidence>
<evidence type="ECO:0000256" key="3">
    <source>
        <dbReference type="ARBA" id="ARBA00022771"/>
    </source>
</evidence>
<dbReference type="InterPro" id="IPR031140">
    <property type="entry name" value="IDD1-16"/>
</dbReference>
<protein>
    <recommendedName>
        <fullName evidence="14">C2H2-type domain-containing protein</fullName>
    </recommendedName>
</protein>
<dbReference type="GO" id="GO:0005506">
    <property type="term" value="F:iron ion binding"/>
    <property type="evidence" value="ECO:0007669"/>
    <property type="project" value="InterPro"/>
</dbReference>
<dbReference type="SUPFAM" id="SSF48264">
    <property type="entry name" value="Cytochrome P450"/>
    <property type="match status" value="1"/>
</dbReference>
<accession>A0A8J5LSU5</accession>
<dbReference type="GO" id="GO:0005634">
    <property type="term" value="C:nucleus"/>
    <property type="evidence" value="ECO:0007669"/>
    <property type="project" value="TreeGrafter"/>
</dbReference>
<evidence type="ECO:0000256" key="7">
    <source>
        <dbReference type="PROSITE-ProRule" id="PRU00042"/>
    </source>
</evidence>
<dbReference type="GO" id="GO:0016705">
    <property type="term" value="F:oxidoreductase activity, acting on paired donors, with incorporation or reduction of molecular oxygen"/>
    <property type="evidence" value="ECO:0007669"/>
    <property type="project" value="InterPro"/>
</dbReference>
<keyword evidence="2" id="KW-0677">Repeat</keyword>
<dbReference type="EMBL" id="JACMSC010000001">
    <property type="protein sequence ID" value="KAG6537329.1"/>
    <property type="molecule type" value="Genomic_DNA"/>
</dbReference>
<evidence type="ECO:0000256" key="5">
    <source>
        <dbReference type="ARBA" id="ARBA00023015"/>
    </source>
</evidence>
<keyword evidence="5" id="KW-0805">Transcription regulation</keyword>
<evidence type="ECO:0000259" key="11">
    <source>
        <dbReference type="PROSITE" id="PS51671"/>
    </source>
</evidence>
<evidence type="ECO:0000256" key="8">
    <source>
        <dbReference type="SAM" id="Coils"/>
    </source>
</evidence>
<dbReference type="PROSITE" id="PS50157">
    <property type="entry name" value="ZINC_FINGER_C2H2_2"/>
    <property type="match status" value="1"/>
</dbReference>
<dbReference type="PROSITE" id="PS00028">
    <property type="entry name" value="ZINC_FINGER_C2H2_1"/>
    <property type="match status" value="1"/>
</dbReference>
<keyword evidence="1" id="KW-0479">Metal-binding</keyword>
<dbReference type="GO" id="GO:0020037">
    <property type="term" value="F:heme binding"/>
    <property type="evidence" value="ECO:0007669"/>
    <property type="project" value="InterPro"/>
</dbReference>
<proteinExistence type="predicted"/>
<keyword evidence="3 7" id="KW-0863">Zinc-finger</keyword>
<feature type="compositionally biased region" description="Pro residues" evidence="9">
    <location>
        <begin position="1"/>
        <end position="14"/>
    </location>
</feature>
<dbReference type="Gene3D" id="3.30.160.60">
    <property type="entry name" value="Classic Zinc Finger"/>
    <property type="match status" value="1"/>
</dbReference>
<feature type="domain" description="ACT" evidence="11">
    <location>
        <begin position="691"/>
        <end position="767"/>
    </location>
</feature>
<evidence type="ECO:0000256" key="9">
    <source>
        <dbReference type="SAM" id="MobiDB-lite"/>
    </source>
</evidence>
<feature type="region of interest" description="Disordered" evidence="9">
    <location>
        <begin position="237"/>
        <end position="256"/>
    </location>
</feature>
<feature type="domain" description="C2H2-type" evidence="10">
    <location>
        <begin position="56"/>
        <end position="78"/>
    </location>
</feature>
<dbReference type="Pfam" id="PF22996">
    <property type="entry name" value="C2H2-2nd_BIRD-IDD"/>
    <property type="match status" value="1"/>
</dbReference>
<dbReference type="InterPro" id="IPR055186">
    <property type="entry name" value="C2H2-2nd_BIRD-IDD"/>
</dbReference>
<keyword evidence="6" id="KW-0804">Transcription</keyword>
<evidence type="ECO:0000259" key="10">
    <source>
        <dbReference type="PROSITE" id="PS50157"/>
    </source>
</evidence>
<dbReference type="Pfam" id="PF01842">
    <property type="entry name" value="ACT"/>
    <property type="match status" value="1"/>
</dbReference>
<dbReference type="GO" id="GO:0008270">
    <property type="term" value="F:zinc ion binding"/>
    <property type="evidence" value="ECO:0007669"/>
    <property type="project" value="UniProtKB-KW"/>
</dbReference>
<dbReference type="SMART" id="SM00355">
    <property type="entry name" value="ZnF_C2H2"/>
    <property type="match status" value="2"/>
</dbReference>
<evidence type="ECO:0000313" key="13">
    <source>
        <dbReference type="Proteomes" id="UP000734854"/>
    </source>
</evidence>
<keyword evidence="4" id="KW-0862">Zinc</keyword>
<dbReference type="Pfam" id="PF22995">
    <property type="entry name" value="C2CH-3rd_BIRD-IDD"/>
    <property type="match status" value="1"/>
</dbReference>
<dbReference type="Pfam" id="PF22992">
    <property type="entry name" value="C2CH-4th_BIRD-IDD"/>
    <property type="match status" value="1"/>
</dbReference>
<dbReference type="Proteomes" id="UP000734854">
    <property type="component" value="Unassembled WGS sequence"/>
</dbReference>
<dbReference type="SUPFAM" id="SSF55021">
    <property type="entry name" value="ACT-like"/>
    <property type="match status" value="1"/>
</dbReference>
<dbReference type="InterPro" id="IPR036236">
    <property type="entry name" value="Znf_C2H2_sf"/>
</dbReference>
<dbReference type="PANTHER" id="PTHR10593">
    <property type="entry name" value="SERINE/THREONINE-PROTEIN KINASE RIO"/>
    <property type="match status" value="1"/>
</dbReference>
<dbReference type="GO" id="GO:0004497">
    <property type="term" value="F:monooxygenase activity"/>
    <property type="evidence" value="ECO:0007669"/>
    <property type="project" value="InterPro"/>
</dbReference>
<dbReference type="Gene3D" id="1.10.630.10">
    <property type="entry name" value="Cytochrome P450"/>
    <property type="match status" value="1"/>
</dbReference>
<gene>
    <name evidence="12" type="ORF">ZIOFF_002417</name>
</gene>
<dbReference type="PROSITE" id="PS51671">
    <property type="entry name" value="ACT"/>
    <property type="match status" value="1"/>
</dbReference>
<dbReference type="PANTHER" id="PTHR10593:SF10">
    <property type="entry name" value="OS08G0467100 PROTEIN"/>
    <property type="match status" value="1"/>
</dbReference>
<keyword evidence="13" id="KW-1185">Reference proteome</keyword>
<dbReference type="Gene3D" id="3.30.70.260">
    <property type="match status" value="1"/>
</dbReference>
<comment type="caution">
    <text evidence="12">The sequence shown here is derived from an EMBL/GenBank/DDBJ whole genome shotgun (WGS) entry which is preliminary data.</text>
</comment>
<name>A0A8J5LSU5_ZINOF</name>
<dbReference type="SUPFAM" id="SSF57667">
    <property type="entry name" value="beta-beta-alpha zinc fingers"/>
    <property type="match status" value="1"/>
</dbReference>
<dbReference type="GO" id="GO:0003700">
    <property type="term" value="F:DNA-binding transcription factor activity"/>
    <property type="evidence" value="ECO:0007669"/>
    <property type="project" value="TreeGrafter"/>
</dbReference>
<dbReference type="InterPro" id="IPR002912">
    <property type="entry name" value="ACT_dom"/>
</dbReference>
<reference evidence="12 13" key="1">
    <citation type="submission" date="2020-08" db="EMBL/GenBank/DDBJ databases">
        <title>Plant Genome Project.</title>
        <authorList>
            <person name="Zhang R.-G."/>
        </authorList>
    </citation>
    <scope>NUCLEOTIDE SEQUENCE [LARGE SCALE GENOMIC DNA]</scope>
    <source>
        <tissue evidence="12">Rhizome</tissue>
    </source>
</reference>
<dbReference type="InterPro" id="IPR001128">
    <property type="entry name" value="Cyt_P450"/>
</dbReference>
<feature type="region of interest" description="Disordered" evidence="9">
    <location>
        <begin position="1"/>
        <end position="44"/>
    </location>
</feature>
<evidence type="ECO:0000256" key="6">
    <source>
        <dbReference type="ARBA" id="ARBA00023163"/>
    </source>
</evidence>
<sequence length="855" mass="94911">MLSLPPPALPPPPGGGATDLPSLNAAKKKRRPAGTPDPEAEVVSLSPRTLMESDRYVCEICKQGFQRDQNLQMHRRRHKVPWKLVRRPEGGGGGGGGSSATGRKRVFVCPEPSCLHHDPRHALGDLVGIKKHFRRKHSGRREWACARCAKAYAVLSDFKAHLKICGTRGHSCDCGRVFSRVESFIEHQNMCAAGRAQAERRLPPAPVLISSATSSSDTSAAGGYGYIELLQLMPPSTSGFTRPKAPTSPAAPTEKTEECSKAIVLQLSLGPTPSAVKNGEAAEQEADQVDEARKQARRQLEVAEWELERARRIRQQAEAELGRARAARNCAVEQANATLLQVTCCACKQHSRCCLRLGRVPTLVVSSADTARDVLRTHDHICASRSSTTVTPILLDGCSDIAFAPYDDEWRQRRWICSLHLLSPKMVQYYALVREQEVATMVAAICSRGLAVEIDMSAVLFAFSNDILCQIVTGKKFEGRKGLFSKLISENSVLLAKIYLGDYLSWLGWVDWLLGKVARVKKNHKRWDDLLDHVIKEHEERVSSDDEKDFVDVLISLQKDPVLESILTPEVIKALLQVYLPVFFGVVGSPASEGSFGEKLSSWDYFGRSSIRGTDGEGKRNTSAKFLQAFAADHDNPELQRQIGCMTGIFQMFDRQQILTGRRLNSIGEGSSAVPSRRRYVDLKPSSNHTSIELTGTDRPGLLSKVSVVLTDLKCNVVSAEVWTHNTRAAAVMQVTDEMNSAITDPQRLSRIKQLLCNVLKGNNRHRGAKAAVSMGITNIERRLHQLMLDDRDYKRSEEDSGNENCRTKICRFTEVQENTAIRFQKLQEVKQNKSDLKELNPKSFLHFSNLETSS</sequence>
<dbReference type="AlphaFoldDB" id="A0A8J5LSU5"/>
<dbReference type="Pfam" id="PF00067">
    <property type="entry name" value="p450"/>
    <property type="match status" value="1"/>
</dbReference>
<organism evidence="12 13">
    <name type="scientific">Zingiber officinale</name>
    <name type="common">Ginger</name>
    <name type="synonym">Amomum zingiber</name>
    <dbReference type="NCBI Taxonomy" id="94328"/>
    <lineage>
        <taxon>Eukaryota</taxon>
        <taxon>Viridiplantae</taxon>
        <taxon>Streptophyta</taxon>
        <taxon>Embryophyta</taxon>
        <taxon>Tracheophyta</taxon>
        <taxon>Spermatophyta</taxon>
        <taxon>Magnoliopsida</taxon>
        <taxon>Liliopsida</taxon>
        <taxon>Zingiberales</taxon>
        <taxon>Zingiberaceae</taxon>
        <taxon>Zingiber</taxon>
    </lineage>
</organism>
<dbReference type="InterPro" id="IPR036396">
    <property type="entry name" value="Cyt_P450_sf"/>
</dbReference>
<dbReference type="InterPro" id="IPR013087">
    <property type="entry name" value="Znf_C2H2_type"/>
</dbReference>
<dbReference type="InterPro" id="IPR055187">
    <property type="entry name" value="C2CH-3rd_BIRD-IDD"/>
</dbReference>
<evidence type="ECO:0000313" key="12">
    <source>
        <dbReference type="EMBL" id="KAG6537329.1"/>
    </source>
</evidence>
<evidence type="ECO:0008006" key="14">
    <source>
        <dbReference type="Google" id="ProtNLM"/>
    </source>
</evidence>
<keyword evidence="8" id="KW-0175">Coiled coil</keyword>
<dbReference type="InterPro" id="IPR045865">
    <property type="entry name" value="ACT-like_dom_sf"/>
</dbReference>
<evidence type="ECO:0000256" key="2">
    <source>
        <dbReference type="ARBA" id="ARBA00022737"/>
    </source>
</evidence>